<dbReference type="InterPro" id="IPR028082">
    <property type="entry name" value="Peripla_BP_I"/>
</dbReference>
<dbReference type="PROSITE" id="PS00356">
    <property type="entry name" value="HTH_LACI_1"/>
    <property type="match status" value="1"/>
</dbReference>
<evidence type="ECO:0000313" key="6">
    <source>
        <dbReference type="Proteomes" id="UP000291483"/>
    </source>
</evidence>
<dbReference type="PROSITE" id="PS50932">
    <property type="entry name" value="HTH_LACI_2"/>
    <property type="match status" value="1"/>
</dbReference>
<feature type="domain" description="HTH lacI-type" evidence="4">
    <location>
        <begin position="3"/>
        <end position="57"/>
    </location>
</feature>
<dbReference type="RefSeq" id="WP_130506589.1">
    <property type="nucleotide sequence ID" value="NZ_SHLC01000001.1"/>
</dbReference>
<evidence type="ECO:0000256" key="1">
    <source>
        <dbReference type="ARBA" id="ARBA00023015"/>
    </source>
</evidence>
<accession>A0A4Q8AQ98</accession>
<keyword evidence="2" id="KW-0238">DNA-binding</keyword>
<dbReference type="Pfam" id="PF13377">
    <property type="entry name" value="Peripla_BP_3"/>
    <property type="match status" value="1"/>
</dbReference>
<dbReference type="InterPro" id="IPR046335">
    <property type="entry name" value="LacI/GalR-like_sensor"/>
</dbReference>
<evidence type="ECO:0000256" key="3">
    <source>
        <dbReference type="ARBA" id="ARBA00023163"/>
    </source>
</evidence>
<dbReference type="PANTHER" id="PTHR30146">
    <property type="entry name" value="LACI-RELATED TRANSCRIPTIONAL REPRESSOR"/>
    <property type="match status" value="1"/>
</dbReference>
<evidence type="ECO:0000259" key="4">
    <source>
        <dbReference type="PROSITE" id="PS50932"/>
    </source>
</evidence>
<dbReference type="Pfam" id="PF00356">
    <property type="entry name" value="LacI"/>
    <property type="match status" value="1"/>
</dbReference>
<keyword evidence="1" id="KW-0805">Transcription regulation</keyword>
<dbReference type="Gene3D" id="1.10.260.40">
    <property type="entry name" value="lambda repressor-like DNA-binding domains"/>
    <property type="match status" value="1"/>
</dbReference>
<evidence type="ECO:0000313" key="5">
    <source>
        <dbReference type="EMBL" id="RZU66381.1"/>
    </source>
</evidence>
<dbReference type="EMBL" id="SHLC01000001">
    <property type="protein sequence ID" value="RZU66381.1"/>
    <property type="molecule type" value="Genomic_DNA"/>
</dbReference>
<dbReference type="GO" id="GO:0003700">
    <property type="term" value="F:DNA-binding transcription factor activity"/>
    <property type="evidence" value="ECO:0007669"/>
    <property type="project" value="TreeGrafter"/>
</dbReference>
<dbReference type="Gene3D" id="3.40.50.2300">
    <property type="match status" value="2"/>
</dbReference>
<name>A0A4Q8AQ98_9MICO</name>
<dbReference type="AlphaFoldDB" id="A0A4Q8AQ98"/>
<keyword evidence="3" id="KW-0804">Transcription</keyword>
<dbReference type="CDD" id="cd01392">
    <property type="entry name" value="HTH_LacI"/>
    <property type="match status" value="1"/>
</dbReference>
<gene>
    <name evidence="5" type="ORF">EV379_2737</name>
</gene>
<dbReference type="InterPro" id="IPR010982">
    <property type="entry name" value="Lambda_DNA-bd_dom_sf"/>
</dbReference>
<evidence type="ECO:0000256" key="2">
    <source>
        <dbReference type="ARBA" id="ARBA00023125"/>
    </source>
</evidence>
<organism evidence="5 6">
    <name type="scientific">Microterricola gilva</name>
    <dbReference type="NCBI Taxonomy" id="393267"/>
    <lineage>
        <taxon>Bacteria</taxon>
        <taxon>Bacillati</taxon>
        <taxon>Actinomycetota</taxon>
        <taxon>Actinomycetes</taxon>
        <taxon>Micrococcales</taxon>
        <taxon>Microbacteriaceae</taxon>
        <taxon>Microterricola</taxon>
    </lineage>
</organism>
<dbReference type="InterPro" id="IPR000843">
    <property type="entry name" value="HTH_LacI"/>
</dbReference>
<dbReference type="SMART" id="SM00354">
    <property type="entry name" value="HTH_LACI"/>
    <property type="match status" value="1"/>
</dbReference>
<dbReference type="SUPFAM" id="SSF53822">
    <property type="entry name" value="Periplasmic binding protein-like I"/>
    <property type="match status" value="1"/>
</dbReference>
<dbReference type="CDD" id="cd06267">
    <property type="entry name" value="PBP1_LacI_sugar_binding-like"/>
    <property type="match status" value="1"/>
</dbReference>
<dbReference type="OrthoDB" id="2854648at2"/>
<dbReference type="Proteomes" id="UP000291483">
    <property type="component" value="Unassembled WGS sequence"/>
</dbReference>
<keyword evidence="6" id="KW-1185">Reference proteome</keyword>
<sequence length="332" mass="35192">MAATLSDVAAIAGVSIKTVSNVIHDYPHIRPATKQRVLDAIEATGYRPNLTARNLRTGRTGVISLVVPTLRNPYFAELAEAVMDAADREGLSVLIEQSRGSDAGAARASKAQLVDGMLFSTLGPEQEDTGLYAQLAPTLDGGTSEPLVDHVTMRNTEAIRAATEHLIGLGRTRIAAIGARPGDVSGAASLRLLGYRQALEAAGTAERAELVRPVATWTRFDGAAETERLLAEGVEVDGIVAFNDALALGALRALGQRGIRVPEQVSVIGFDDLDESRYSLPALSTISPGREQIAALAVQMLAERIAARDEPLPARNITVPFTLVERESTARA</sequence>
<dbReference type="PANTHER" id="PTHR30146:SF109">
    <property type="entry name" value="HTH-TYPE TRANSCRIPTIONAL REGULATOR GALS"/>
    <property type="match status" value="1"/>
</dbReference>
<dbReference type="SUPFAM" id="SSF47413">
    <property type="entry name" value="lambda repressor-like DNA-binding domains"/>
    <property type="match status" value="1"/>
</dbReference>
<comment type="caution">
    <text evidence="5">The sequence shown here is derived from an EMBL/GenBank/DDBJ whole genome shotgun (WGS) entry which is preliminary data.</text>
</comment>
<dbReference type="GO" id="GO:0000976">
    <property type="term" value="F:transcription cis-regulatory region binding"/>
    <property type="evidence" value="ECO:0007669"/>
    <property type="project" value="TreeGrafter"/>
</dbReference>
<reference evidence="5 6" key="1">
    <citation type="submission" date="2019-02" db="EMBL/GenBank/DDBJ databases">
        <title>Sequencing the genomes of 1000 actinobacteria strains.</title>
        <authorList>
            <person name="Klenk H.-P."/>
        </authorList>
    </citation>
    <scope>NUCLEOTIDE SEQUENCE [LARGE SCALE GENOMIC DNA]</scope>
    <source>
        <strain evidence="5 6">DSM 18319</strain>
    </source>
</reference>
<proteinExistence type="predicted"/>
<protein>
    <submittedName>
        <fullName evidence="5">LacI family transcriptional regulator</fullName>
    </submittedName>
</protein>